<dbReference type="EMBL" id="CYGV01000186">
    <property type="protein sequence ID" value="CUA67668.1"/>
    <property type="molecule type" value="Genomic_DNA"/>
</dbReference>
<evidence type="ECO:0000256" key="4">
    <source>
        <dbReference type="ARBA" id="ARBA00022833"/>
    </source>
</evidence>
<keyword evidence="5" id="KW-0539">Nucleus</keyword>
<feature type="compositionally biased region" description="Low complexity" evidence="6">
    <location>
        <begin position="530"/>
        <end position="549"/>
    </location>
</feature>
<feature type="compositionally biased region" description="Polar residues" evidence="6">
    <location>
        <begin position="304"/>
        <end position="324"/>
    </location>
</feature>
<feature type="region of interest" description="Disordered" evidence="6">
    <location>
        <begin position="286"/>
        <end position="372"/>
    </location>
</feature>
<feature type="compositionally biased region" description="Low complexity" evidence="6">
    <location>
        <begin position="334"/>
        <end position="365"/>
    </location>
</feature>
<keyword evidence="3" id="KW-0863">Zinc-finger</keyword>
<evidence type="ECO:0000256" key="5">
    <source>
        <dbReference type="ARBA" id="ARBA00023242"/>
    </source>
</evidence>
<dbReference type="SUPFAM" id="SSF53098">
    <property type="entry name" value="Ribonuclease H-like"/>
    <property type="match status" value="1"/>
</dbReference>
<keyword evidence="4" id="KW-0862">Zinc</keyword>
<dbReference type="AlphaFoldDB" id="A0A0K6FNC7"/>
<dbReference type="GO" id="GO:0008270">
    <property type="term" value="F:zinc ion binding"/>
    <property type="evidence" value="ECO:0007669"/>
    <property type="project" value="UniProtKB-KW"/>
</dbReference>
<dbReference type="PANTHER" id="PTHR46481">
    <property type="entry name" value="ZINC FINGER BED DOMAIN-CONTAINING PROTEIN 4"/>
    <property type="match status" value="1"/>
</dbReference>
<evidence type="ECO:0000313" key="8">
    <source>
        <dbReference type="Proteomes" id="UP000044841"/>
    </source>
</evidence>
<evidence type="ECO:0000256" key="2">
    <source>
        <dbReference type="ARBA" id="ARBA00022723"/>
    </source>
</evidence>
<keyword evidence="8" id="KW-1185">Reference proteome</keyword>
<sequence>MDNASNNDSMMAQLEEYMIVRGLDFDRHGNRLRCFLHVVNLAVQDILSALATSATEYRNSVSKQGYVLDDELEAYLSALSFELLGRIRRTITALRRTQRRQGLRRMIIEGNTDKSWNLKLLELKLDCPTRWSSTRDMIERFLYLYPAASRYIASDPALAEYAITHADYEVLHDVLTVLNFAHWTQELLSSDKVPTLAFAIPLYHALVDQWTTLQSTLPALSHAIKVGVDKIQNYINRTRSAPVHIIAMALNPSIRYEWFDQHCSPEEALNARVVVKQHMLRCLEEEQKERSEAVDRPPNPPQGPTETATKRLNTGYSSLLTSGVETRPASRSFPAPAKSSSTSTPLASAVATASASTASTHTITPVTSRRPASNRVLNEATVELEHRKFEEEAVITPEEMNGLTQIDYWLISEWQRDHRKAVADMLEYMVEAHPDEDVHEDDTGDAPDAGEPQTPINPEADSSTGDNVPQGSDSETHQTGAAGASMMEPQVGRAPRILVPETRGSGSPSGTQHGWTTGSLVNRHRRPTHTASSPISRPSSASTSQHRPG</sequence>
<keyword evidence="2" id="KW-0479">Metal-binding</keyword>
<reference evidence="7 8" key="1">
    <citation type="submission" date="2015-07" db="EMBL/GenBank/DDBJ databases">
        <authorList>
            <person name="Noorani M."/>
        </authorList>
    </citation>
    <scope>NUCLEOTIDE SEQUENCE [LARGE SCALE GENOMIC DNA]</scope>
    <source>
        <strain evidence="7">BBA 69670</strain>
    </source>
</reference>
<feature type="compositionally biased region" description="Basic and acidic residues" evidence="6">
    <location>
        <begin position="286"/>
        <end position="295"/>
    </location>
</feature>
<protein>
    <submittedName>
        <fullName evidence="7">Uncharacterized protein</fullName>
    </submittedName>
</protein>
<dbReference type="InterPro" id="IPR012337">
    <property type="entry name" value="RNaseH-like_sf"/>
</dbReference>
<feature type="region of interest" description="Disordered" evidence="6">
    <location>
        <begin position="437"/>
        <end position="549"/>
    </location>
</feature>
<dbReference type="InterPro" id="IPR052035">
    <property type="entry name" value="ZnF_BED_domain_contain"/>
</dbReference>
<gene>
    <name evidence="7" type="ORF">RSOLAG22IIIB_13511</name>
</gene>
<evidence type="ECO:0000256" key="3">
    <source>
        <dbReference type="ARBA" id="ARBA00022771"/>
    </source>
</evidence>
<comment type="subcellular location">
    <subcellularLocation>
        <location evidence="1">Nucleus</location>
    </subcellularLocation>
</comment>
<dbReference type="Proteomes" id="UP000044841">
    <property type="component" value="Unassembled WGS sequence"/>
</dbReference>
<evidence type="ECO:0000256" key="6">
    <source>
        <dbReference type="SAM" id="MobiDB-lite"/>
    </source>
</evidence>
<dbReference type="PANTHER" id="PTHR46481:SF10">
    <property type="entry name" value="ZINC FINGER BED DOMAIN-CONTAINING PROTEIN 39"/>
    <property type="match status" value="1"/>
</dbReference>
<name>A0A0K6FNC7_9AGAM</name>
<feature type="compositionally biased region" description="Polar residues" evidence="6">
    <location>
        <begin position="504"/>
        <end position="520"/>
    </location>
</feature>
<organism evidence="7 8">
    <name type="scientific">Rhizoctonia solani</name>
    <dbReference type="NCBI Taxonomy" id="456999"/>
    <lineage>
        <taxon>Eukaryota</taxon>
        <taxon>Fungi</taxon>
        <taxon>Dikarya</taxon>
        <taxon>Basidiomycota</taxon>
        <taxon>Agaricomycotina</taxon>
        <taxon>Agaricomycetes</taxon>
        <taxon>Cantharellales</taxon>
        <taxon>Ceratobasidiaceae</taxon>
        <taxon>Rhizoctonia</taxon>
    </lineage>
</organism>
<accession>A0A0K6FNC7</accession>
<dbReference type="GO" id="GO:0005634">
    <property type="term" value="C:nucleus"/>
    <property type="evidence" value="ECO:0007669"/>
    <property type="project" value="UniProtKB-SubCell"/>
</dbReference>
<proteinExistence type="predicted"/>
<evidence type="ECO:0000256" key="1">
    <source>
        <dbReference type="ARBA" id="ARBA00004123"/>
    </source>
</evidence>
<feature type="compositionally biased region" description="Polar residues" evidence="6">
    <location>
        <begin position="454"/>
        <end position="479"/>
    </location>
</feature>
<evidence type="ECO:0000313" key="7">
    <source>
        <dbReference type="EMBL" id="CUA67668.1"/>
    </source>
</evidence>